<feature type="domain" description="Peptidase A1" evidence="2">
    <location>
        <begin position="18"/>
        <end position="333"/>
    </location>
</feature>
<dbReference type="Proteomes" id="UP000614601">
    <property type="component" value="Unassembled WGS sequence"/>
</dbReference>
<dbReference type="SUPFAM" id="SSF50630">
    <property type="entry name" value="Acid proteases"/>
    <property type="match status" value="1"/>
</dbReference>
<evidence type="ECO:0000259" key="2">
    <source>
        <dbReference type="PROSITE" id="PS51767"/>
    </source>
</evidence>
<organism evidence="3 4">
    <name type="scientific">Bursaphelenchus okinawaensis</name>
    <dbReference type="NCBI Taxonomy" id="465554"/>
    <lineage>
        <taxon>Eukaryota</taxon>
        <taxon>Metazoa</taxon>
        <taxon>Ecdysozoa</taxon>
        <taxon>Nematoda</taxon>
        <taxon>Chromadorea</taxon>
        <taxon>Rhabditida</taxon>
        <taxon>Tylenchina</taxon>
        <taxon>Tylenchomorpha</taxon>
        <taxon>Aphelenchoidea</taxon>
        <taxon>Aphelenchoididae</taxon>
        <taxon>Bursaphelenchus</taxon>
    </lineage>
</organism>
<dbReference type="Pfam" id="PF00026">
    <property type="entry name" value="Asp"/>
    <property type="match status" value="1"/>
</dbReference>
<dbReference type="InterPro" id="IPR001461">
    <property type="entry name" value="Aspartic_peptidase_A1"/>
</dbReference>
<name>A0A811L0S3_9BILA</name>
<proteinExistence type="inferred from homology"/>
<dbReference type="InterPro" id="IPR021109">
    <property type="entry name" value="Peptidase_aspartic_dom_sf"/>
</dbReference>
<protein>
    <recommendedName>
        <fullName evidence="2">Peptidase A1 domain-containing protein</fullName>
    </recommendedName>
</protein>
<dbReference type="InterPro" id="IPR034164">
    <property type="entry name" value="Pepsin-like_dom"/>
</dbReference>
<dbReference type="GO" id="GO:0004190">
    <property type="term" value="F:aspartic-type endopeptidase activity"/>
    <property type="evidence" value="ECO:0007669"/>
    <property type="project" value="InterPro"/>
</dbReference>
<dbReference type="FunFam" id="2.40.70.10:FF:000008">
    <property type="entry name" value="Cathepsin D"/>
    <property type="match status" value="1"/>
</dbReference>
<evidence type="ECO:0000313" key="3">
    <source>
        <dbReference type="EMBL" id="CAD5221703.1"/>
    </source>
</evidence>
<dbReference type="PANTHER" id="PTHR47966:SF8">
    <property type="entry name" value="ASPARTIC PROTEASE 1-RELATED"/>
    <property type="match status" value="1"/>
</dbReference>
<reference evidence="3" key="1">
    <citation type="submission" date="2020-09" db="EMBL/GenBank/DDBJ databases">
        <authorList>
            <person name="Kikuchi T."/>
        </authorList>
    </citation>
    <scope>NUCLEOTIDE SEQUENCE</scope>
    <source>
        <strain evidence="3">SH1</strain>
    </source>
</reference>
<dbReference type="Proteomes" id="UP000783686">
    <property type="component" value="Unassembled WGS sequence"/>
</dbReference>
<dbReference type="Gene3D" id="2.40.70.10">
    <property type="entry name" value="Acid Proteases"/>
    <property type="match status" value="2"/>
</dbReference>
<dbReference type="PROSITE" id="PS51767">
    <property type="entry name" value="PEPTIDASE_A1"/>
    <property type="match status" value="1"/>
</dbReference>
<gene>
    <name evidence="3" type="ORF">BOKJ2_LOCUS9577</name>
</gene>
<comment type="caution">
    <text evidence="3">The sequence shown here is derived from an EMBL/GenBank/DDBJ whole genome shotgun (WGS) entry which is preliminary data.</text>
</comment>
<dbReference type="PRINTS" id="PR00792">
    <property type="entry name" value="PEPSIN"/>
</dbReference>
<keyword evidence="4" id="KW-1185">Reference proteome</keyword>
<dbReference type="CDD" id="cd05471">
    <property type="entry name" value="pepsin_like"/>
    <property type="match status" value="1"/>
</dbReference>
<dbReference type="EMBL" id="CAJFCW020000004">
    <property type="protein sequence ID" value="CAG9115334.1"/>
    <property type="molecule type" value="Genomic_DNA"/>
</dbReference>
<comment type="similarity">
    <text evidence="1">Belongs to the peptidase A1 family.</text>
</comment>
<evidence type="ECO:0000256" key="1">
    <source>
        <dbReference type="ARBA" id="ARBA00007447"/>
    </source>
</evidence>
<dbReference type="GO" id="GO:0005764">
    <property type="term" value="C:lysosome"/>
    <property type="evidence" value="ECO:0007669"/>
    <property type="project" value="TreeGrafter"/>
</dbReference>
<dbReference type="PANTHER" id="PTHR47966">
    <property type="entry name" value="BETA-SITE APP-CLEAVING ENZYME, ISOFORM A-RELATED"/>
    <property type="match status" value="1"/>
</dbReference>
<dbReference type="InterPro" id="IPR033121">
    <property type="entry name" value="PEPTIDASE_A1"/>
</dbReference>
<dbReference type="AlphaFoldDB" id="A0A811L0S3"/>
<evidence type="ECO:0000313" key="4">
    <source>
        <dbReference type="Proteomes" id="UP000614601"/>
    </source>
</evidence>
<dbReference type="OrthoDB" id="5853681at2759"/>
<dbReference type="EMBL" id="CAJFDH010000004">
    <property type="protein sequence ID" value="CAD5221703.1"/>
    <property type="molecule type" value="Genomic_DNA"/>
</dbReference>
<sequence length="348" mass="39281">MTADGESHKVIDFFDIRYYANITVGSPLQEFRVQLCTASNEFWILSKECTKEHCDVDKRTGYEHHKYDADKSGTYEFDGRYYSVKYDGGMVAGHMAKDTVRLGHLIIKNQLFGSVDTLAGYLTSEDHDGIMGLGWPSLGKDIVPPLYSIKDILDEPLFTVWLARHDQLREGEPGGAITYGGTDKEHCDGNINYVKLENETDQWKLNVAEVKTKFKNSTAKVTKDTYYISNTASPFIDVPKSIFSAFISGIDVTISNGYYNVDCNVVNKLHSINFTINGVEYVVPPTELVLEMQKNPSKCVLAVTNSDANVLGEPFIRRYCHVYDYGNKRIGLAPSRSFSDKRFHRHAF</sequence>
<dbReference type="GO" id="GO:0006508">
    <property type="term" value="P:proteolysis"/>
    <property type="evidence" value="ECO:0007669"/>
    <property type="project" value="InterPro"/>
</dbReference>
<accession>A0A811L0S3</accession>